<accession>A0A9X2YVA3</accession>
<comment type="caution">
    <text evidence="1">The sequence shown here is derived from an EMBL/GenBank/DDBJ whole genome shotgun (WGS) entry which is preliminary data.</text>
</comment>
<sequence>MDSESKNLEASSKGIGDPIDVTNIQIIINTDKIKREYSNEGSKDPANPTEIGHQYQYMVSSSLAGSTGSGSTDLIVNAAYGDFVRLYAISEYANSENAVIIYNIQRTGGADVFNDFRSGLFNMPGIQASRENPLPIQHVDEIIHWYNQADVIGNGAANYNISFALYTADRRSHSMNLIGYFVMKPTFII</sequence>
<dbReference type="InterPro" id="IPR021087">
    <property type="entry name" value="Uncharacterised_PixA/AidA"/>
</dbReference>
<evidence type="ECO:0000313" key="1">
    <source>
        <dbReference type="EMBL" id="MCV9928054.1"/>
    </source>
</evidence>
<dbReference type="Pfam" id="PF12306">
    <property type="entry name" value="PixA"/>
    <property type="match status" value="1"/>
</dbReference>
<dbReference type="EMBL" id="JAOZEW010000009">
    <property type="protein sequence ID" value="MCV9928054.1"/>
    <property type="molecule type" value="Genomic_DNA"/>
</dbReference>
<dbReference type="Proteomes" id="UP001151079">
    <property type="component" value="Unassembled WGS sequence"/>
</dbReference>
<dbReference type="RefSeq" id="WP_264206180.1">
    <property type="nucleotide sequence ID" value="NZ_JAOZEW010000009.1"/>
</dbReference>
<reference evidence="1" key="1">
    <citation type="submission" date="2022-10" db="EMBL/GenBank/DDBJ databases">
        <title>Two novel species of Flavobacterium.</title>
        <authorList>
            <person name="Liu Q."/>
            <person name="Xin Y.-H."/>
        </authorList>
    </citation>
    <scope>NUCLEOTIDE SEQUENCE</scope>
    <source>
        <strain evidence="1">LS1R49</strain>
    </source>
</reference>
<gene>
    <name evidence="1" type="ORF">OIU83_10345</name>
</gene>
<dbReference type="Gene3D" id="2.60.40.3910">
    <property type="entry name" value="Inclusion body protein"/>
    <property type="match status" value="1"/>
</dbReference>
<name>A0A9X2YVA3_9FLAO</name>
<proteinExistence type="predicted"/>
<dbReference type="AlphaFoldDB" id="A0A9X2YVA3"/>
<evidence type="ECO:0000313" key="2">
    <source>
        <dbReference type="Proteomes" id="UP001151079"/>
    </source>
</evidence>
<keyword evidence="2" id="KW-1185">Reference proteome</keyword>
<protein>
    <submittedName>
        <fullName evidence="1">Inclusion body family protein</fullName>
    </submittedName>
</protein>
<dbReference type="InterPro" id="IPR038712">
    <property type="entry name" value="PixA-like_sf"/>
</dbReference>
<organism evidence="1 2">
    <name type="scientific">Flavobacterium shii</name>
    <dbReference type="NCBI Taxonomy" id="2987687"/>
    <lineage>
        <taxon>Bacteria</taxon>
        <taxon>Pseudomonadati</taxon>
        <taxon>Bacteroidota</taxon>
        <taxon>Flavobacteriia</taxon>
        <taxon>Flavobacteriales</taxon>
        <taxon>Flavobacteriaceae</taxon>
        <taxon>Flavobacterium</taxon>
    </lineage>
</organism>